<keyword evidence="3 6" id="KW-0645">Protease</keyword>
<reference evidence="10" key="1">
    <citation type="submission" date="2016-01" db="EMBL/GenBank/DDBJ databases">
        <authorList>
            <person name="Mitreva M."/>
            <person name="Pepin K.H."/>
            <person name="Mihindukulasuriya K.A."/>
            <person name="Fulton R."/>
            <person name="Fronick C."/>
            <person name="O'Laughlin M."/>
            <person name="Miner T."/>
            <person name="Herter B."/>
            <person name="Rosa B.A."/>
            <person name="Cordes M."/>
            <person name="Tomlinson C."/>
            <person name="Wollam A."/>
            <person name="Palsikar V.B."/>
            <person name="Mardis E.R."/>
            <person name="Wilson R.K."/>
        </authorList>
    </citation>
    <scope>NUCLEOTIDE SEQUENCE [LARGE SCALE GENOMIC DNA]</scope>
    <source>
        <strain evidence="10">DNF01167</strain>
    </source>
</reference>
<dbReference type="Proteomes" id="UP000070355">
    <property type="component" value="Unassembled WGS sequence"/>
</dbReference>
<accession>A0A134A3E3</accession>
<feature type="binding site" evidence="6">
    <location>
        <position position="94"/>
    </location>
    <ligand>
        <name>a divalent metal cation</name>
        <dbReference type="ChEBI" id="CHEBI:60240"/>
        <label>1</label>
    </ligand>
</feature>
<dbReference type="GO" id="GO:0046872">
    <property type="term" value="F:metal ion binding"/>
    <property type="evidence" value="ECO:0007669"/>
    <property type="project" value="UniProtKB-UniRule"/>
</dbReference>
<dbReference type="PATRIC" id="fig|1379.3.peg.413"/>
<protein>
    <recommendedName>
        <fullName evidence="6 7">Methionine aminopeptidase</fullName>
        <shortName evidence="6">MAP</shortName>
        <shortName evidence="6">MetAP</shortName>
        <ecNumber evidence="6 7">3.4.11.18</ecNumber>
    </recommendedName>
    <alternativeName>
        <fullName evidence="6">Peptidase M</fullName>
    </alternativeName>
</protein>
<feature type="binding site" evidence="6">
    <location>
        <position position="176"/>
    </location>
    <ligand>
        <name>substrate</name>
    </ligand>
</feature>
<sequence length="253" mass="28249">MIIKTEEQLQKMKEIGFICATIRDEMVKKAVPGVSTKELDNTAKELFEKYGAKSAPITEYDFPGYTCISLNYQAAHGIPSSTKILKDGDLLNIDVSGCKDGYYADTGISFVVGKVDDPMKEKVCEVAKEAFYEGIKHAVAGRKINQIGKHVHKKIKEHKLEVIENLTGHGIGTSLHQEPQHVFNYFDPWDNLILKDGMCLAVEPFVSTKAKTVGNSDRDEWELVANDGSYIAQYEHTIVVRENAEPLILTKID</sequence>
<dbReference type="GO" id="GO:0070006">
    <property type="term" value="F:metalloaminopeptidase activity"/>
    <property type="evidence" value="ECO:0007669"/>
    <property type="project" value="UniProtKB-UniRule"/>
</dbReference>
<dbReference type="AlphaFoldDB" id="A0A134A3E3"/>
<proteinExistence type="inferred from homology"/>
<comment type="caution">
    <text evidence="9">The sequence shown here is derived from an EMBL/GenBank/DDBJ whole genome shotgun (WGS) entry which is preliminary data.</text>
</comment>
<feature type="binding site" evidence="6">
    <location>
        <position position="169"/>
    </location>
    <ligand>
        <name>a divalent metal cation</name>
        <dbReference type="ChEBI" id="CHEBI:60240"/>
        <label>2</label>
        <note>catalytic</note>
    </ligand>
</feature>
<feature type="binding site" evidence="6">
    <location>
        <position position="105"/>
    </location>
    <ligand>
        <name>a divalent metal cation</name>
        <dbReference type="ChEBI" id="CHEBI:60240"/>
        <label>1</label>
    </ligand>
</feature>
<dbReference type="STRING" id="1379.HMPREF3186_00416"/>
<dbReference type="InterPro" id="IPR002467">
    <property type="entry name" value="Pept_M24A_MAP1"/>
</dbReference>
<evidence type="ECO:0000259" key="8">
    <source>
        <dbReference type="Pfam" id="PF00557"/>
    </source>
</evidence>
<keyword evidence="2 6" id="KW-0031">Aminopeptidase</keyword>
<evidence type="ECO:0000256" key="2">
    <source>
        <dbReference type="ARBA" id="ARBA00022438"/>
    </source>
</evidence>
<dbReference type="Pfam" id="PF00557">
    <property type="entry name" value="Peptidase_M24"/>
    <property type="match status" value="1"/>
</dbReference>
<evidence type="ECO:0000256" key="5">
    <source>
        <dbReference type="ARBA" id="ARBA00022801"/>
    </source>
</evidence>
<comment type="function">
    <text evidence="1 6">Removes the N-terminal methionine from nascent proteins. The N-terminal methionine is often cleaved when the second residue in the primary sequence is small and uncharged (Met-Ala-, Cys, Gly, Pro, Ser, Thr, or Val). Requires deformylation of the N(alpha)-formylated initiator methionine before it can be hydrolyzed.</text>
</comment>
<dbReference type="EMBL" id="LSDC01000023">
    <property type="protein sequence ID" value="KXB62241.1"/>
    <property type="molecule type" value="Genomic_DNA"/>
</dbReference>
<feature type="binding site" evidence="6">
    <location>
        <position position="203"/>
    </location>
    <ligand>
        <name>a divalent metal cation</name>
        <dbReference type="ChEBI" id="CHEBI:60240"/>
        <label>2</label>
        <note>catalytic</note>
    </ligand>
</feature>
<dbReference type="GO" id="GO:0006508">
    <property type="term" value="P:proteolysis"/>
    <property type="evidence" value="ECO:0007669"/>
    <property type="project" value="UniProtKB-KW"/>
</dbReference>
<comment type="cofactor">
    <cofactor evidence="6">
        <name>Co(2+)</name>
        <dbReference type="ChEBI" id="CHEBI:48828"/>
    </cofactor>
    <cofactor evidence="6">
        <name>Zn(2+)</name>
        <dbReference type="ChEBI" id="CHEBI:29105"/>
    </cofactor>
    <cofactor evidence="6">
        <name>Mn(2+)</name>
        <dbReference type="ChEBI" id="CHEBI:29035"/>
    </cofactor>
    <cofactor evidence="6">
        <name>Fe(2+)</name>
        <dbReference type="ChEBI" id="CHEBI:29033"/>
    </cofactor>
    <text evidence="6">Binds 2 divalent metal cations per subunit. Has a high-affinity and a low affinity metal-binding site. The true nature of the physiological cofactor is under debate. The enzyme is active with cobalt, zinc, manganese or divalent iron ions. Most likely, methionine aminopeptidases function as mononuclear Fe(2+)-metalloproteases under physiological conditions, and the catalytically relevant metal-binding site has been assigned to the histidine-containing high-affinity site.</text>
</comment>
<evidence type="ECO:0000256" key="4">
    <source>
        <dbReference type="ARBA" id="ARBA00022723"/>
    </source>
</evidence>
<evidence type="ECO:0000313" key="10">
    <source>
        <dbReference type="Proteomes" id="UP000070355"/>
    </source>
</evidence>
<gene>
    <name evidence="6" type="primary">map</name>
    <name evidence="9" type="ORF">HMPREF3186_00416</name>
</gene>
<keyword evidence="5 6" id="KW-0378">Hydrolase</keyword>
<evidence type="ECO:0000313" key="9">
    <source>
        <dbReference type="EMBL" id="KXB62241.1"/>
    </source>
</evidence>
<dbReference type="EC" id="3.4.11.18" evidence="6 7"/>
<name>A0A134A3E3_9BACL</name>
<evidence type="ECO:0000256" key="1">
    <source>
        <dbReference type="ARBA" id="ARBA00002521"/>
    </source>
</evidence>
<dbReference type="SUPFAM" id="SSF55920">
    <property type="entry name" value="Creatinase/aminopeptidase"/>
    <property type="match status" value="1"/>
</dbReference>
<dbReference type="InterPro" id="IPR000994">
    <property type="entry name" value="Pept_M24"/>
</dbReference>
<dbReference type="HAMAP" id="MF_01974">
    <property type="entry name" value="MetAP_1"/>
    <property type="match status" value="1"/>
</dbReference>
<evidence type="ECO:0000256" key="6">
    <source>
        <dbReference type="HAMAP-Rule" id="MF_01974"/>
    </source>
</evidence>
<evidence type="ECO:0000256" key="3">
    <source>
        <dbReference type="ARBA" id="ARBA00022670"/>
    </source>
</evidence>
<evidence type="ECO:0000256" key="7">
    <source>
        <dbReference type="RuleBase" id="RU003653"/>
    </source>
</evidence>
<keyword evidence="4 6" id="KW-0479">Metal-binding</keyword>
<dbReference type="GO" id="GO:0004239">
    <property type="term" value="F:initiator methionyl aminopeptidase activity"/>
    <property type="evidence" value="ECO:0007669"/>
    <property type="project" value="UniProtKB-UniRule"/>
</dbReference>
<dbReference type="InterPro" id="IPR001714">
    <property type="entry name" value="Pept_M24_MAP"/>
</dbReference>
<dbReference type="NCBIfam" id="TIGR00500">
    <property type="entry name" value="met_pdase_I"/>
    <property type="match status" value="1"/>
</dbReference>
<dbReference type="CDD" id="cd01086">
    <property type="entry name" value="MetAP1"/>
    <property type="match status" value="1"/>
</dbReference>
<organism evidence="9 10">
    <name type="scientific">Gemella haemolysans</name>
    <dbReference type="NCBI Taxonomy" id="1379"/>
    <lineage>
        <taxon>Bacteria</taxon>
        <taxon>Bacillati</taxon>
        <taxon>Bacillota</taxon>
        <taxon>Bacilli</taxon>
        <taxon>Bacillales</taxon>
        <taxon>Gemellaceae</taxon>
        <taxon>Gemella</taxon>
    </lineage>
</organism>
<dbReference type="RefSeq" id="WP_060913699.1">
    <property type="nucleotide sequence ID" value="NZ_JAGZGJ010000007.1"/>
</dbReference>
<dbReference type="OrthoDB" id="9802055at2"/>
<comment type="similarity">
    <text evidence="6">Belongs to the peptidase M24A family. Methionine aminopeptidase type 1 subfamily.</text>
</comment>
<feature type="binding site" evidence="6">
    <location>
        <position position="105"/>
    </location>
    <ligand>
        <name>a divalent metal cation</name>
        <dbReference type="ChEBI" id="CHEBI:60240"/>
        <label>2</label>
        <note>catalytic</note>
    </ligand>
</feature>
<dbReference type="PANTHER" id="PTHR43330:SF13">
    <property type="entry name" value="METHIONINE AMINOPEPTIDASE 2"/>
    <property type="match status" value="1"/>
</dbReference>
<comment type="catalytic activity">
    <reaction evidence="6 7">
        <text>Release of N-terminal amino acids, preferentially methionine, from peptides and arylamides.</text>
        <dbReference type="EC" id="3.4.11.18"/>
    </reaction>
</comment>
<feature type="domain" description="Peptidase M24" evidence="8">
    <location>
        <begin position="10"/>
        <end position="242"/>
    </location>
</feature>
<dbReference type="PANTHER" id="PTHR43330">
    <property type="entry name" value="METHIONINE AMINOPEPTIDASE"/>
    <property type="match status" value="1"/>
</dbReference>
<feature type="binding site" evidence="6">
    <location>
        <position position="235"/>
    </location>
    <ligand>
        <name>a divalent metal cation</name>
        <dbReference type="ChEBI" id="CHEBI:60240"/>
        <label>2</label>
        <note>catalytic</note>
    </ligand>
</feature>
<dbReference type="PRINTS" id="PR00599">
    <property type="entry name" value="MAPEPTIDASE"/>
</dbReference>
<dbReference type="Gene3D" id="3.90.230.10">
    <property type="entry name" value="Creatinase/methionine aminopeptidase superfamily"/>
    <property type="match status" value="1"/>
</dbReference>
<feature type="binding site" evidence="6">
    <location>
        <position position="235"/>
    </location>
    <ligand>
        <name>a divalent metal cation</name>
        <dbReference type="ChEBI" id="CHEBI:60240"/>
        <label>1</label>
    </ligand>
</feature>
<comment type="subunit">
    <text evidence="6">Monomer.</text>
</comment>
<feature type="binding site" evidence="6">
    <location>
        <position position="76"/>
    </location>
    <ligand>
        <name>substrate</name>
    </ligand>
</feature>
<dbReference type="InterPro" id="IPR036005">
    <property type="entry name" value="Creatinase/aminopeptidase-like"/>
</dbReference>